<dbReference type="eggNOG" id="ENOG502SVQE">
    <property type="taxonomic scope" value="Eukaryota"/>
</dbReference>
<reference evidence="6 7" key="1">
    <citation type="journal article" date="2012" name="Genome Biol.">
        <title>Genome and low-iron response of an oceanic diatom adapted to chronic iron limitation.</title>
        <authorList>
            <person name="Lommer M."/>
            <person name="Specht M."/>
            <person name="Roy A.S."/>
            <person name="Kraemer L."/>
            <person name="Andreson R."/>
            <person name="Gutowska M.A."/>
            <person name="Wolf J."/>
            <person name="Bergner S.V."/>
            <person name="Schilhabel M.B."/>
            <person name="Klostermeier U.C."/>
            <person name="Beiko R.G."/>
            <person name="Rosenstiel P."/>
            <person name="Hippler M."/>
            <person name="Laroche J."/>
        </authorList>
    </citation>
    <scope>NUCLEOTIDE SEQUENCE [LARGE SCALE GENOMIC DNA]</scope>
    <source>
        <strain evidence="6 7">CCMP1005</strain>
    </source>
</reference>
<dbReference type="GO" id="GO:0005524">
    <property type="term" value="F:ATP binding"/>
    <property type="evidence" value="ECO:0007669"/>
    <property type="project" value="UniProtKB-KW"/>
</dbReference>
<dbReference type="Proteomes" id="UP000266841">
    <property type="component" value="Unassembled WGS sequence"/>
</dbReference>
<dbReference type="PANTHER" id="PTHR47962">
    <property type="entry name" value="ATP-DEPENDENT HELICASE LHR-RELATED-RELATED"/>
    <property type="match status" value="1"/>
</dbReference>
<evidence type="ECO:0000259" key="5">
    <source>
        <dbReference type="PROSITE" id="PS51194"/>
    </source>
</evidence>
<evidence type="ECO:0000256" key="1">
    <source>
        <dbReference type="ARBA" id="ARBA00022741"/>
    </source>
</evidence>
<dbReference type="InterPro" id="IPR011545">
    <property type="entry name" value="DEAD/DEAH_box_helicase_dom"/>
</dbReference>
<dbReference type="GO" id="GO:0016887">
    <property type="term" value="F:ATP hydrolysis activity"/>
    <property type="evidence" value="ECO:0007669"/>
    <property type="project" value="TreeGrafter"/>
</dbReference>
<dbReference type="AlphaFoldDB" id="K0SCZ4"/>
<dbReference type="SMART" id="SM00487">
    <property type="entry name" value="DEXDc"/>
    <property type="match status" value="1"/>
</dbReference>
<feature type="region of interest" description="Disordered" evidence="3">
    <location>
        <begin position="1"/>
        <end position="33"/>
    </location>
</feature>
<sequence length="1138" mass="126434">MERGLFRLPDWKDPQEQRLQDRRQKRNPGITDLSVQSPASELALGSVIAASPQQMRNATNPQYTPFRVCFENHVKDQLLTCFDESSRQRALEYTNTFIHLIGRSLQPPSQLKEKLTEYAMKLKDPLDLGEDGDAARILMEASKVWLLSGAANMDVRALTASIRGQLYTSGVIASTTANDDEDLISGSTFVPTDNCANVATEVELLFLFAFRMKYLGMQRHMDQVIQIRNSVSLSETSSLPVDIAEHRRATIERVVDTNIIPGLLVSLMIEPCNRANGSNLIADFVAARAILLRGSDCDELSLRSNNDISRHCNALLRALRHGVCSYLNTSSEEMECDDDFRTHANNLLSVISASYSVDKICQLIRTALSIQRKSPSTVFKAFDPVTGRVFVDKYEVPKEIWGRLIPSALEKIRPAFYKLFRCPELLDKLLNVKNAFVWDEERSKVIVQNGADREVVPLVSAVPSFDIEDAQKCIDICYSVDRFSHAYLSFGACRASELDRMTFKQSQVIFNHLRFQIGSKKGRTHGRTQSSMEEHWMCPSLSRYVVLLWLVVYPNIPAHLTKPRPDHASKVILPVFKELLNLDSKVGSKIARDLIGQIHNFIAPRPMSRISTTSPIARAMQHTASTHNSHYSSEIVEVNEDGAIIRPPMIIARDIHAALGECQFPLQSQRLDHVELDRSDFDSAARRCYQNPTASVTNLQFLLLQHICGKETRSAVVHAGCGTGKSGAYILSLMSQEMYHIKKSKMIVISPHNSLLSQHKMQASRYFSGTSLSVGSLLPSDIAGISESRIPTDLTFVSIHAFKLLVSDHAQILENSGVTHCFIDEVHNLFQELFRHGSSWCALRGLARMNWRIYCLSATVNSNISNCVGSYLGLRDSLDLIGSGTKYHVPNVAIRITNTTDSAVITDVVNYVVSRVRSAGSGRKIHVITATRDDAVSISNKLKESSISAMWLTSDATQQERLTIMQDWSESSDPAVLSSTFSDGIDCSLTEEVVVVRNGGSISRFIQAAGRVRPPKQVGAGSVVRLFRTSYDPTTEGDISSAVSFITAERMVPEGVSAESMFRQHFTLQGLNSILDGDTCLRKSLLSAIGVQSVDCGMCEACLSSNTLARDTANAISVREQHRLDEDYVLPEMPRSLS</sequence>
<feature type="domain" description="Helicase C-terminal" evidence="5">
    <location>
        <begin position="904"/>
        <end position="1069"/>
    </location>
</feature>
<organism evidence="6 7">
    <name type="scientific">Thalassiosira oceanica</name>
    <name type="common">Marine diatom</name>
    <dbReference type="NCBI Taxonomy" id="159749"/>
    <lineage>
        <taxon>Eukaryota</taxon>
        <taxon>Sar</taxon>
        <taxon>Stramenopiles</taxon>
        <taxon>Ochrophyta</taxon>
        <taxon>Bacillariophyta</taxon>
        <taxon>Coscinodiscophyceae</taxon>
        <taxon>Thalassiosirophycidae</taxon>
        <taxon>Thalassiosirales</taxon>
        <taxon>Thalassiosiraceae</taxon>
        <taxon>Thalassiosira</taxon>
    </lineage>
</organism>
<evidence type="ECO:0000256" key="3">
    <source>
        <dbReference type="SAM" id="MobiDB-lite"/>
    </source>
</evidence>
<keyword evidence="7" id="KW-1185">Reference proteome</keyword>
<dbReference type="InterPro" id="IPR027417">
    <property type="entry name" value="P-loop_NTPase"/>
</dbReference>
<comment type="caution">
    <text evidence="6">The sequence shown here is derived from an EMBL/GenBank/DDBJ whole genome shotgun (WGS) entry which is preliminary data.</text>
</comment>
<dbReference type="GO" id="GO:0003677">
    <property type="term" value="F:DNA binding"/>
    <property type="evidence" value="ECO:0007669"/>
    <property type="project" value="TreeGrafter"/>
</dbReference>
<dbReference type="EMBL" id="AGNL01018610">
    <property type="protein sequence ID" value="EJK62804.1"/>
    <property type="molecule type" value="Genomic_DNA"/>
</dbReference>
<dbReference type="SUPFAM" id="SSF52540">
    <property type="entry name" value="P-loop containing nucleoside triphosphate hydrolases"/>
    <property type="match status" value="1"/>
</dbReference>
<feature type="domain" description="Helicase ATP-binding" evidence="4">
    <location>
        <begin position="706"/>
        <end position="878"/>
    </location>
</feature>
<dbReference type="OMA" id="FRTHANN"/>
<evidence type="ECO:0000256" key="2">
    <source>
        <dbReference type="ARBA" id="ARBA00022840"/>
    </source>
</evidence>
<evidence type="ECO:0000313" key="7">
    <source>
        <dbReference type="Proteomes" id="UP000266841"/>
    </source>
</evidence>
<proteinExistence type="predicted"/>
<keyword evidence="2" id="KW-0067">ATP-binding</keyword>
<dbReference type="Gene3D" id="3.40.50.300">
    <property type="entry name" value="P-loop containing nucleotide triphosphate hydrolases"/>
    <property type="match status" value="2"/>
</dbReference>
<evidence type="ECO:0000259" key="4">
    <source>
        <dbReference type="PROSITE" id="PS51192"/>
    </source>
</evidence>
<keyword evidence="1" id="KW-0547">Nucleotide-binding</keyword>
<dbReference type="InterPro" id="IPR014001">
    <property type="entry name" value="Helicase_ATP-bd"/>
</dbReference>
<gene>
    <name evidence="6" type="ORF">THAOC_16571</name>
</gene>
<evidence type="ECO:0008006" key="8">
    <source>
        <dbReference type="Google" id="ProtNLM"/>
    </source>
</evidence>
<protein>
    <recommendedName>
        <fullName evidence="8">Helicase ATP-binding domain-containing protein</fullName>
    </recommendedName>
</protein>
<evidence type="ECO:0000313" key="6">
    <source>
        <dbReference type="EMBL" id="EJK62804.1"/>
    </source>
</evidence>
<dbReference type="Pfam" id="PF00270">
    <property type="entry name" value="DEAD"/>
    <property type="match status" value="1"/>
</dbReference>
<dbReference type="InterPro" id="IPR001650">
    <property type="entry name" value="Helicase_C-like"/>
</dbReference>
<dbReference type="InterPro" id="IPR052511">
    <property type="entry name" value="ATP-dep_Helicase"/>
</dbReference>
<dbReference type="Pfam" id="PF00271">
    <property type="entry name" value="Helicase_C"/>
    <property type="match status" value="1"/>
</dbReference>
<feature type="compositionally biased region" description="Basic and acidic residues" evidence="3">
    <location>
        <begin position="1"/>
        <end position="22"/>
    </location>
</feature>
<name>K0SCZ4_THAOC</name>
<dbReference type="PROSITE" id="PS51194">
    <property type="entry name" value="HELICASE_CTER"/>
    <property type="match status" value="1"/>
</dbReference>
<dbReference type="PROSITE" id="PS51192">
    <property type="entry name" value="HELICASE_ATP_BIND_1"/>
    <property type="match status" value="1"/>
</dbReference>
<accession>K0SCZ4</accession>
<dbReference type="PANTHER" id="PTHR47962:SF5">
    <property type="entry name" value="ATP-DEPENDENT HELICASE LHR-RELATED"/>
    <property type="match status" value="1"/>
</dbReference>